<evidence type="ECO:0000256" key="9">
    <source>
        <dbReference type="ARBA" id="ARBA00022619"/>
    </source>
</evidence>
<name>A0ABQ5MK23_9FLAO</name>
<dbReference type="InterPro" id="IPR024072">
    <property type="entry name" value="DHFR-like_dom_sf"/>
</dbReference>
<keyword evidence="13" id="KW-0560">Oxidoreductase</keyword>
<evidence type="ECO:0000256" key="5">
    <source>
        <dbReference type="ARBA" id="ARBA00007417"/>
    </source>
</evidence>
<evidence type="ECO:0000256" key="13">
    <source>
        <dbReference type="ARBA" id="ARBA00023002"/>
    </source>
</evidence>
<dbReference type="InterPro" id="IPR004794">
    <property type="entry name" value="Eubact_RibD"/>
</dbReference>
<dbReference type="Pfam" id="PF01872">
    <property type="entry name" value="RibD_C"/>
    <property type="match status" value="1"/>
</dbReference>
<proteinExistence type="inferred from homology"/>
<dbReference type="InterPro" id="IPR016192">
    <property type="entry name" value="APOBEC/CMP_deaminase_Zn-bd"/>
</dbReference>
<organism evidence="16 17">
    <name type="scientific">Neptunitalea lumnitzerae</name>
    <dbReference type="NCBI Taxonomy" id="2965509"/>
    <lineage>
        <taxon>Bacteria</taxon>
        <taxon>Pseudomonadati</taxon>
        <taxon>Bacteroidota</taxon>
        <taxon>Flavobacteriia</taxon>
        <taxon>Flavobacteriales</taxon>
        <taxon>Flavobacteriaceae</taxon>
        <taxon>Neptunitalea</taxon>
    </lineage>
</organism>
<dbReference type="Gene3D" id="3.40.430.10">
    <property type="entry name" value="Dihydrofolate Reductase, subunit A"/>
    <property type="match status" value="1"/>
</dbReference>
<comment type="similarity">
    <text evidence="5">In the C-terminal section; belongs to the HTP reductase family.</text>
</comment>
<dbReference type="EC" id="1.1.1.193" evidence="7"/>
<dbReference type="Pfam" id="PF00383">
    <property type="entry name" value="dCMP_cyt_deam_1"/>
    <property type="match status" value="1"/>
</dbReference>
<evidence type="ECO:0000256" key="8">
    <source>
        <dbReference type="ARBA" id="ARBA00019930"/>
    </source>
</evidence>
<dbReference type="EMBL" id="BRVO01000002">
    <property type="protein sequence ID" value="GLB49757.1"/>
    <property type="molecule type" value="Genomic_DNA"/>
</dbReference>
<dbReference type="InterPro" id="IPR050765">
    <property type="entry name" value="Riboflavin_Biosynth_HTPR"/>
</dbReference>
<comment type="similarity">
    <text evidence="4">In the N-terminal section; belongs to the cytidine and deoxycytidylate deaminase family.</text>
</comment>
<evidence type="ECO:0000313" key="17">
    <source>
        <dbReference type="Proteomes" id="UP001143543"/>
    </source>
</evidence>
<keyword evidence="14" id="KW-0511">Multifunctional enzyme</keyword>
<dbReference type="SUPFAM" id="SSF53597">
    <property type="entry name" value="Dihydrofolate reductase-like"/>
    <property type="match status" value="1"/>
</dbReference>
<dbReference type="CDD" id="cd01284">
    <property type="entry name" value="Riboflavin_deaminase-reductase"/>
    <property type="match status" value="1"/>
</dbReference>
<comment type="pathway">
    <text evidence="2">Cofactor biosynthesis; riboflavin biosynthesis; 5-amino-6-(D-ribitylamino)uracil from GTP: step 2/4.</text>
</comment>
<dbReference type="PIRSF" id="PIRSF006769">
    <property type="entry name" value="RibD"/>
    <property type="match status" value="1"/>
</dbReference>
<evidence type="ECO:0000256" key="12">
    <source>
        <dbReference type="ARBA" id="ARBA00022857"/>
    </source>
</evidence>
<dbReference type="PANTHER" id="PTHR38011:SF7">
    <property type="entry name" value="2,5-DIAMINO-6-RIBOSYLAMINO-4(3H)-PYRIMIDINONE 5'-PHOSPHATE REDUCTASE"/>
    <property type="match status" value="1"/>
</dbReference>
<accession>A0ABQ5MK23</accession>
<keyword evidence="9" id="KW-0686">Riboflavin biosynthesis</keyword>
<dbReference type="SUPFAM" id="SSF53927">
    <property type="entry name" value="Cytidine deaminase-like"/>
    <property type="match status" value="1"/>
</dbReference>
<comment type="function">
    <text evidence="1">Converts 2,5-diamino-6-(ribosylamino)-4(3h)-pyrimidinone 5'-phosphate into 5-amino-6-(ribosylamino)-2,4(1h,3h)-pyrimidinedione 5'-phosphate.</text>
</comment>
<feature type="domain" description="CMP/dCMP-type deaminase" evidence="15">
    <location>
        <begin position="1"/>
        <end position="100"/>
    </location>
</feature>
<evidence type="ECO:0000256" key="14">
    <source>
        <dbReference type="ARBA" id="ARBA00023268"/>
    </source>
</evidence>
<keyword evidence="10" id="KW-0479">Metal-binding</keyword>
<evidence type="ECO:0000256" key="2">
    <source>
        <dbReference type="ARBA" id="ARBA00004882"/>
    </source>
</evidence>
<sequence>MVGSVIVHNNNIIGEGWHTKAGKPHAEVNAIASVKDKQLLKEATIYVSLEPCSHFGKTPPCSDLIIKEGIPNVVIGTVDPFSEVAGRGIKKLIEAGCNVTVGVLEDECNDLNSRFFTYHTQKRPYIILKWAQTKEGFLAPESKDEVAPVWISNTYAKQLVHKWRSIEDAILVGTNTVLADNPSLTTREWAGKNPTRIVLDKSLRIPTHTEIYNKDVKTIIITEKETGNKNNIYFENIDFTNNVAKQICSILYKHGIQSIIIEGGAQTLQTFINENLWDEARVFTGNTIFEKGIKAPHINKPFTQQKQILDNQLHIYKNK</sequence>
<evidence type="ECO:0000256" key="11">
    <source>
        <dbReference type="ARBA" id="ARBA00022833"/>
    </source>
</evidence>
<dbReference type="Proteomes" id="UP001143543">
    <property type="component" value="Unassembled WGS sequence"/>
</dbReference>
<evidence type="ECO:0000256" key="7">
    <source>
        <dbReference type="ARBA" id="ARBA00013173"/>
    </source>
</evidence>
<dbReference type="InterPro" id="IPR002734">
    <property type="entry name" value="RibDG_C"/>
</dbReference>
<dbReference type="PANTHER" id="PTHR38011">
    <property type="entry name" value="DIHYDROFOLATE REDUCTASE FAMILY PROTEIN (AFU_ORTHOLOGUE AFUA_8G06820)"/>
    <property type="match status" value="1"/>
</dbReference>
<evidence type="ECO:0000256" key="10">
    <source>
        <dbReference type="ARBA" id="ARBA00022723"/>
    </source>
</evidence>
<dbReference type="Gene3D" id="3.40.140.10">
    <property type="entry name" value="Cytidine Deaminase, domain 2"/>
    <property type="match status" value="1"/>
</dbReference>
<evidence type="ECO:0000256" key="3">
    <source>
        <dbReference type="ARBA" id="ARBA00004910"/>
    </source>
</evidence>
<dbReference type="InterPro" id="IPR016193">
    <property type="entry name" value="Cytidine_deaminase-like"/>
</dbReference>
<protein>
    <recommendedName>
        <fullName evidence="8">Riboflavin biosynthesis protein RibD</fullName>
        <ecNumber evidence="7">1.1.1.193</ecNumber>
        <ecNumber evidence="6">3.5.4.26</ecNumber>
    </recommendedName>
</protein>
<evidence type="ECO:0000313" key="16">
    <source>
        <dbReference type="EMBL" id="GLB49757.1"/>
    </source>
</evidence>
<keyword evidence="17" id="KW-1185">Reference proteome</keyword>
<comment type="caution">
    <text evidence="16">The sequence shown here is derived from an EMBL/GenBank/DDBJ whole genome shotgun (WGS) entry which is preliminary data.</text>
</comment>
<dbReference type="NCBIfam" id="TIGR00326">
    <property type="entry name" value="eubact_ribD"/>
    <property type="match status" value="1"/>
</dbReference>
<reference evidence="16" key="1">
    <citation type="submission" date="2022-07" db="EMBL/GenBank/DDBJ databases">
        <title>Taxonomy of Novel Oxalotrophic and Methylotrophic Bacteria.</title>
        <authorList>
            <person name="Sahin N."/>
            <person name="Tani A."/>
        </authorList>
    </citation>
    <scope>NUCLEOTIDE SEQUENCE</scope>
    <source>
        <strain evidence="16">Y10</strain>
    </source>
</reference>
<evidence type="ECO:0000256" key="1">
    <source>
        <dbReference type="ARBA" id="ARBA00002151"/>
    </source>
</evidence>
<evidence type="ECO:0000256" key="4">
    <source>
        <dbReference type="ARBA" id="ARBA00005259"/>
    </source>
</evidence>
<dbReference type="EC" id="3.5.4.26" evidence="6"/>
<comment type="pathway">
    <text evidence="3">Cofactor biosynthesis; riboflavin biosynthesis; 5-amino-6-(D-ribitylamino)uracil from GTP: step 3/4.</text>
</comment>
<evidence type="ECO:0000259" key="15">
    <source>
        <dbReference type="PROSITE" id="PS51747"/>
    </source>
</evidence>
<dbReference type="InterPro" id="IPR002125">
    <property type="entry name" value="CMP_dCMP_dom"/>
</dbReference>
<keyword evidence="11" id="KW-0862">Zinc</keyword>
<gene>
    <name evidence="16" type="primary">ribD</name>
    <name evidence="16" type="ORF">Y10_21250</name>
</gene>
<evidence type="ECO:0000256" key="6">
    <source>
        <dbReference type="ARBA" id="ARBA00012766"/>
    </source>
</evidence>
<dbReference type="PROSITE" id="PS00903">
    <property type="entry name" value="CYT_DCMP_DEAMINASES_1"/>
    <property type="match status" value="1"/>
</dbReference>
<dbReference type="PROSITE" id="PS51747">
    <property type="entry name" value="CYT_DCMP_DEAMINASES_2"/>
    <property type="match status" value="1"/>
</dbReference>
<keyword evidence="12" id="KW-0521">NADP</keyword>